<comment type="caution">
    <text evidence="4">The sequence shown here is derived from an EMBL/GenBank/DDBJ whole genome shotgun (WGS) entry which is preliminary data.</text>
</comment>
<keyword evidence="5" id="KW-1185">Reference proteome</keyword>
<keyword evidence="2" id="KW-0547">Nucleotide-binding</keyword>
<keyword evidence="1" id="KW-0436">Ligase</keyword>
<evidence type="ECO:0000256" key="3">
    <source>
        <dbReference type="ARBA" id="ARBA00022840"/>
    </source>
</evidence>
<evidence type="ECO:0000313" key="5">
    <source>
        <dbReference type="Proteomes" id="UP000003836"/>
    </source>
</evidence>
<accession>A0ABN0DL74</accession>
<dbReference type="InterPro" id="IPR016185">
    <property type="entry name" value="PreATP-grasp_dom_sf"/>
</dbReference>
<evidence type="ECO:0000313" key="4">
    <source>
        <dbReference type="EMBL" id="EGU58543.1"/>
    </source>
</evidence>
<sequence length="49" mass="5249">MFGTATANHATRVLLLGSGELGKEVAIECQRLGLEVIACDRYENAPAMQ</sequence>
<feature type="non-terminal residue" evidence="4">
    <location>
        <position position="49"/>
    </location>
</feature>
<evidence type="ECO:0000256" key="2">
    <source>
        <dbReference type="ARBA" id="ARBA00022741"/>
    </source>
</evidence>
<name>A0ABN0DL74_9VIBR</name>
<dbReference type="Gene3D" id="3.40.50.20">
    <property type="match status" value="1"/>
</dbReference>
<organism evidence="4 5">
    <name type="scientific">Vibrio tubiashii ATCC 19109</name>
    <dbReference type="NCBI Taxonomy" id="1051646"/>
    <lineage>
        <taxon>Bacteria</taxon>
        <taxon>Pseudomonadati</taxon>
        <taxon>Pseudomonadota</taxon>
        <taxon>Gammaproteobacteria</taxon>
        <taxon>Vibrionales</taxon>
        <taxon>Vibrionaceae</taxon>
        <taxon>Vibrio</taxon>
        <taxon>Vibrio oreintalis group</taxon>
    </lineage>
</organism>
<dbReference type="Proteomes" id="UP000003836">
    <property type="component" value="Unassembled WGS sequence"/>
</dbReference>
<protein>
    <submittedName>
        <fullName evidence="4">Phosphoribosylglycinamide formyltransferase 2</fullName>
    </submittedName>
</protein>
<evidence type="ECO:0000256" key="1">
    <source>
        <dbReference type="ARBA" id="ARBA00022598"/>
    </source>
</evidence>
<gene>
    <name evidence="4" type="primary">purT</name>
    <name evidence="4" type="ORF">VITU9109_08489</name>
</gene>
<reference evidence="4 5" key="1">
    <citation type="journal article" date="2012" name="Int. J. Syst. Evol. Microbiol.">
        <title>Vibrio caribbeanicus sp. nov., isolated from the marine sponge Scleritoderma cyanea.</title>
        <authorList>
            <person name="Hoffmann M."/>
            <person name="Monday S.R."/>
            <person name="Allard M.W."/>
            <person name="Strain E.A."/>
            <person name="Whittaker P."/>
            <person name="Naum M."/>
            <person name="McCarthy P.J."/>
            <person name="Lopez J.V."/>
            <person name="Fischer M."/>
            <person name="Brown E.W."/>
        </authorList>
    </citation>
    <scope>NUCLEOTIDE SEQUENCE [LARGE SCALE GENOMIC DNA]</scope>
    <source>
        <strain evidence="4 5">ATCC 19109</strain>
    </source>
</reference>
<keyword evidence="3" id="KW-0067">ATP-binding</keyword>
<dbReference type="EMBL" id="AFWI01000021">
    <property type="protein sequence ID" value="EGU58543.1"/>
    <property type="molecule type" value="Genomic_DNA"/>
</dbReference>
<proteinExistence type="predicted"/>
<dbReference type="SUPFAM" id="SSF52440">
    <property type="entry name" value="PreATP-grasp domain"/>
    <property type="match status" value="1"/>
</dbReference>
<dbReference type="PANTHER" id="PTHR43055:SF1">
    <property type="entry name" value="FORMATE-DEPENDENT PHOSPHORIBOSYLGLYCINAMIDE FORMYLTRANSFERASE"/>
    <property type="match status" value="1"/>
</dbReference>
<dbReference type="PANTHER" id="PTHR43055">
    <property type="entry name" value="FORMATE-DEPENDENT PHOSPHORIBOSYLGLYCINAMIDE FORMYLTRANSFERASE"/>
    <property type="match status" value="1"/>
</dbReference>